<sequence length="188" mass="20308">MLSEDGVVRRRVAVADHLRRLARGKLPDIVPLASEVRGGVMEIAQQASHGYQRSIAPHLGCSEVVSNLSRKVLDDFLGTVIAEPVRARRASESHFAKMREQALDGDAPGAGRAPDQAAFPDDSIHAANEHFSIFHEARLARPDTVGSRVPAIFHTVPALAEGPAAPAPPWRLPPRPVRLHPGRFSPKG</sequence>
<reference evidence="2" key="2">
    <citation type="submission" date="2020-09" db="EMBL/GenBank/DDBJ databases">
        <authorList>
            <person name="Sun Q."/>
            <person name="Zhou Y."/>
        </authorList>
    </citation>
    <scope>NUCLEOTIDE SEQUENCE</scope>
    <source>
        <strain evidence="2">CGMCC 4.7201</strain>
    </source>
</reference>
<keyword evidence="3" id="KW-1185">Reference proteome</keyword>
<name>A0A918E290_9ACTN</name>
<accession>A0A918E290</accession>
<dbReference type="Proteomes" id="UP000641932">
    <property type="component" value="Unassembled WGS sequence"/>
</dbReference>
<evidence type="ECO:0000313" key="2">
    <source>
        <dbReference type="EMBL" id="GGP00116.1"/>
    </source>
</evidence>
<feature type="region of interest" description="Disordered" evidence="1">
    <location>
        <begin position="163"/>
        <end position="188"/>
    </location>
</feature>
<evidence type="ECO:0000313" key="3">
    <source>
        <dbReference type="Proteomes" id="UP000641932"/>
    </source>
</evidence>
<evidence type="ECO:0000256" key="1">
    <source>
        <dbReference type="SAM" id="MobiDB-lite"/>
    </source>
</evidence>
<gene>
    <name evidence="2" type="ORF">GCM10012280_68130</name>
</gene>
<proteinExistence type="predicted"/>
<comment type="caution">
    <text evidence="2">The sequence shown here is derived from an EMBL/GenBank/DDBJ whole genome shotgun (WGS) entry which is preliminary data.</text>
</comment>
<protein>
    <submittedName>
        <fullName evidence="2">Uncharacterized protein</fullName>
    </submittedName>
</protein>
<organism evidence="2 3">
    <name type="scientific">Wenjunlia tyrosinilytica</name>
    <dbReference type="NCBI Taxonomy" id="1544741"/>
    <lineage>
        <taxon>Bacteria</taxon>
        <taxon>Bacillati</taxon>
        <taxon>Actinomycetota</taxon>
        <taxon>Actinomycetes</taxon>
        <taxon>Kitasatosporales</taxon>
        <taxon>Streptomycetaceae</taxon>
        <taxon>Wenjunlia</taxon>
    </lineage>
</organism>
<reference evidence="2" key="1">
    <citation type="journal article" date="2014" name="Int. J. Syst. Evol. Microbiol.">
        <title>Complete genome sequence of Corynebacterium casei LMG S-19264T (=DSM 44701T), isolated from a smear-ripened cheese.</title>
        <authorList>
            <consortium name="US DOE Joint Genome Institute (JGI-PGF)"/>
            <person name="Walter F."/>
            <person name="Albersmeier A."/>
            <person name="Kalinowski J."/>
            <person name="Ruckert C."/>
        </authorList>
    </citation>
    <scope>NUCLEOTIDE SEQUENCE</scope>
    <source>
        <strain evidence="2">CGMCC 4.7201</strain>
    </source>
</reference>
<dbReference type="EMBL" id="BMMS01000052">
    <property type="protein sequence ID" value="GGP00116.1"/>
    <property type="molecule type" value="Genomic_DNA"/>
</dbReference>
<feature type="compositionally biased region" description="Pro residues" evidence="1">
    <location>
        <begin position="165"/>
        <end position="176"/>
    </location>
</feature>
<dbReference type="AlphaFoldDB" id="A0A918E290"/>